<dbReference type="InterPro" id="IPR036390">
    <property type="entry name" value="WH_DNA-bd_sf"/>
</dbReference>
<dbReference type="Pfam" id="PF09339">
    <property type="entry name" value="HTH_IclR"/>
    <property type="match status" value="1"/>
</dbReference>
<dbReference type="InterPro" id="IPR014757">
    <property type="entry name" value="Tscrpt_reg_IclR_C"/>
</dbReference>
<evidence type="ECO:0000313" key="6">
    <source>
        <dbReference type="EMBL" id="MET4577162.1"/>
    </source>
</evidence>
<sequence length="278" mass="30554">MRIDSDQTSEYVKSKTARAGPMAVNRVLSLLQTLASPEAPYSLARLSTLLNTPKPSALALLNELVSLGYVRRVDSGFELGSRSFRLGLQLMSLDSVSRLIRDGLRQVSEELKMTVAFGYLDRTQRTLVYGDRYDAGGSVRYDVQLGTALAIHSRALGRLLVAYEPEDSWSYWLGPEPYEVFTPHTNTTLSSLSDALKKIRRDGLARTASEQHVGIGSCALPIFDENGQVSCGIAVQTYLPALEAHEPKVIAALRATAALLGKEFTARRITRETLPKHT</sequence>
<evidence type="ECO:0000259" key="5">
    <source>
        <dbReference type="PROSITE" id="PS51078"/>
    </source>
</evidence>
<dbReference type="PROSITE" id="PS51078">
    <property type="entry name" value="ICLR_ED"/>
    <property type="match status" value="1"/>
</dbReference>
<evidence type="ECO:0000259" key="4">
    <source>
        <dbReference type="PROSITE" id="PS51077"/>
    </source>
</evidence>
<keyword evidence="7" id="KW-1185">Reference proteome</keyword>
<dbReference type="SMART" id="SM00346">
    <property type="entry name" value="HTH_ICLR"/>
    <property type="match status" value="1"/>
</dbReference>
<evidence type="ECO:0000256" key="3">
    <source>
        <dbReference type="ARBA" id="ARBA00023163"/>
    </source>
</evidence>
<dbReference type="Pfam" id="PF01614">
    <property type="entry name" value="IclR_C"/>
    <property type="match status" value="1"/>
</dbReference>
<evidence type="ECO:0000256" key="1">
    <source>
        <dbReference type="ARBA" id="ARBA00023015"/>
    </source>
</evidence>
<dbReference type="PROSITE" id="PS51077">
    <property type="entry name" value="HTH_ICLR"/>
    <property type="match status" value="1"/>
</dbReference>
<keyword evidence="3" id="KW-0804">Transcription</keyword>
<dbReference type="PANTHER" id="PTHR30136:SF24">
    <property type="entry name" value="HTH-TYPE TRANSCRIPTIONAL REPRESSOR ALLR"/>
    <property type="match status" value="1"/>
</dbReference>
<keyword evidence="1" id="KW-0805">Transcription regulation</keyword>
<dbReference type="RefSeq" id="WP_354443320.1">
    <property type="nucleotide sequence ID" value="NZ_JBEPSH010000004.1"/>
</dbReference>
<dbReference type="SUPFAM" id="SSF46785">
    <property type="entry name" value="Winged helix' DNA-binding domain"/>
    <property type="match status" value="1"/>
</dbReference>
<keyword evidence="2" id="KW-0238">DNA-binding</keyword>
<name>A0ABV2Q8B3_9BURK</name>
<protein>
    <submittedName>
        <fullName evidence="6">IclR family KDG regulon transcriptional repressor</fullName>
    </submittedName>
</protein>
<gene>
    <name evidence="6" type="ORF">ABIE13_002273</name>
</gene>
<feature type="domain" description="HTH iclR-type" evidence="4">
    <location>
        <begin position="21"/>
        <end position="88"/>
    </location>
</feature>
<evidence type="ECO:0000313" key="7">
    <source>
        <dbReference type="Proteomes" id="UP001549320"/>
    </source>
</evidence>
<dbReference type="SUPFAM" id="SSF55781">
    <property type="entry name" value="GAF domain-like"/>
    <property type="match status" value="1"/>
</dbReference>
<dbReference type="EMBL" id="JBEPSH010000004">
    <property type="protein sequence ID" value="MET4577162.1"/>
    <property type="molecule type" value="Genomic_DNA"/>
</dbReference>
<dbReference type="Proteomes" id="UP001549320">
    <property type="component" value="Unassembled WGS sequence"/>
</dbReference>
<feature type="domain" description="IclR-ED" evidence="5">
    <location>
        <begin position="82"/>
        <end position="266"/>
    </location>
</feature>
<dbReference type="InterPro" id="IPR005471">
    <property type="entry name" value="Tscrpt_reg_IclR_N"/>
</dbReference>
<comment type="caution">
    <text evidence="6">The sequence shown here is derived from an EMBL/GenBank/DDBJ whole genome shotgun (WGS) entry which is preliminary data.</text>
</comment>
<dbReference type="InterPro" id="IPR050707">
    <property type="entry name" value="HTH_MetabolicPath_Reg"/>
</dbReference>
<reference evidence="6 7" key="1">
    <citation type="submission" date="2024-06" db="EMBL/GenBank/DDBJ databases">
        <title>Sorghum-associated microbial communities from plants grown in Nebraska, USA.</title>
        <authorList>
            <person name="Schachtman D."/>
        </authorList>
    </citation>
    <scope>NUCLEOTIDE SEQUENCE [LARGE SCALE GENOMIC DNA]</scope>
    <source>
        <strain evidence="6 7">2709</strain>
    </source>
</reference>
<dbReference type="Gene3D" id="1.10.10.10">
    <property type="entry name" value="Winged helix-like DNA-binding domain superfamily/Winged helix DNA-binding domain"/>
    <property type="match status" value="1"/>
</dbReference>
<dbReference type="PANTHER" id="PTHR30136">
    <property type="entry name" value="HELIX-TURN-HELIX TRANSCRIPTIONAL REGULATOR, ICLR FAMILY"/>
    <property type="match status" value="1"/>
</dbReference>
<accession>A0ABV2Q8B3</accession>
<organism evidence="6 7">
    <name type="scientific">Ottowia thiooxydans</name>
    <dbReference type="NCBI Taxonomy" id="219182"/>
    <lineage>
        <taxon>Bacteria</taxon>
        <taxon>Pseudomonadati</taxon>
        <taxon>Pseudomonadota</taxon>
        <taxon>Betaproteobacteria</taxon>
        <taxon>Burkholderiales</taxon>
        <taxon>Comamonadaceae</taxon>
        <taxon>Ottowia</taxon>
    </lineage>
</organism>
<proteinExistence type="predicted"/>
<dbReference type="Gene3D" id="3.30.450.40">
    <property type="match status" value="1"/>
</dbReference>
<dbReference type="InterPro" id="IPR029016">
    <property type="entry name" value="GAF-like_dom_sf"/>
</dbReference>
<evidence type="ECO:0000256" key="2">
    <source>
        <dbReference type="ARBA" id="ARBA00023125"/>
    </source>
</evidence>
<dbReference type="InterPro" id="IPR036388">
    <property type="entry name" value="WH-like_DNA-bd_sf"/>
</dbReference>